<feature type="domain" description="Major facilitator superfamily (MFS) profile" evidence="9">
    <location>
        <begin position="10"/>
        <end position="389"/>
    </location>
</feature>
<organism evidence="10 11">
    <name type="scientific">Castellaniella defragrans</name>
    <name type="common">Alcaligenes defragrans</name>
    <dbReference type="NCBI Taxonomy" id="75697"/>
    <lineage>
        <taxon>Bacteria</taxon>
        <taxon>Pseudomonadati</taxon>
        <taxon>Pseudomonadota</taxon>
        <taxon>Betaproteobacteria</taxon>
        <taxon>Burkholderiales</taxon>
        <taxon>Alcaligenaceae</taxon>
        <taxon>Castellaniella</taxon>
    </lineage>
</organism>
<evidence type="ECO:0000313" key="11">
    <source>
        <dbReference type="Proteomes" id="UP000541136"/>
    </source>
</evidence>
<protein>
    <submittedName>
        <fullName evidence="10">MFS family permease</fullName>
    </submittedName>
</protein>
<evidence type="ECO:0000256" key="7">
    <source>
        <dbReference type="ARBA" id="ARBA00023136"/>
    </source>
</evidence>
<evidence type="ECO:0000259" key="9">
    <source>
        <dbReference type="PROSITE" id="PS50850"/>
    </source>
</evidence>
<dbReference type="EMBL" id="JACHIB010000004">
    <property type="protein sequence ID" value="MBB6082948.1"/>
    <property type="molecule type" value="Genomic_DNA"/>
</dbReference>
<evidence type="ECO:0000256" key="5">
    <source>
        <dbReference type="ARBA" id="ARBA00022692"/>
    </source>
</evidence>
<dbReference type="PROSITE" id="PS50850">
    <property type="entry name" value="MFS"/>
    <property type="match status" value="1"/>
</dbReference>
<comment type="subcellular location">
    <subcellularLocation>
        <location evidence="1">Cell membrane</location>
        <topology evidence="1">Multi-pass membrane protein</topology>
    </subcellularLocation>
</comment>
<dbReference type="InterPro" id="IPR011701">
    <property type="entry name" value="MFS"/>
</dbReference>
<evidence type="ECO:0000256" key="8">
    <source>
        <dbReference type="SAM" id="Phobius"/>
    </source>
</evidence>
<proteinExistence type="inferred from homology"/>
<dbReference type="PANTHER" id="PTHR43271">
    <property type="entry name" value="BLL2771 PROTEIN"/>
    <property type="match status" value="1"/>
</dbReference>
<comment type="similarity">
    <text evidence="2">Belongs to the major facilitator superfamily.</text>
</comment>
<feature type="transmembrane region" description="Helical" evidence="8">
    <location>
        <begin position="276"/>
        <end position="295"/>
    </location>
</feature>
<evidence type="ECO:0000256" key="2">
    <source>
        <dbReference type="ARBA" id="ARBA00008335"/>
    </source>
</evidence>
<feature type="transmembrane region" description="Helical" evidence="8">
    <location>
        <begin position="366"/>
        <end position="384"/>
    </location>
</feature>
<evidence type="ECO:0000256" key="1">
    <source>
        <dbReference type="ARBA" id="ARBA00004651"/>
    </source>
</evidence>
<keyword evidence="6 8" id="KW-1133">Transmembrane helix</keyword>
<feature type="transmembrane region" description="Helical" evidence="8">
    <location>
        <begin position="42"/>
        <end position="64"/>
    </location>
</feature>
<dbReference type="GO" id="GO:0022857">
    <property type="term" value="F:transmembrane transporter activity"/>
    <property type="evidence" value="ECO:0007669"/>
    <property type="project" value="InterPro"/>
</dbReference>
<feature type="transmembrane region" description="Helical" evidence="8">
    <location>
        <begin position="76"/>
        <end position="93"/>
    </location>
</feature>
<dbReference type="PANTHER" id="PTHR43271:SF2">
    <property type="entry name" value="BLL2771 PROTEIN"/>
    <property type="match status" value="1"/>
</dbReference>
<keyword evidence="4" id="KW-1003">Cell membrane</keyword>
<evidence type="ECO:0000256" key="3">
    <source>
        <dbReference type="ARBA" id="ARBA00022448"/>
    </source>
</evidence>
<gene>
    <name evidence="10" type="ORF">HNR28_000977</name>
</gene>
<dbReference type="Proteomes" id="UP000541136">
    <property type="component" value="Unassembled WGS sequence"/>
</dbReference>
<feature type="transmembrane region" description="Helical" evidence="8">
    <location>
        <begin position="244"/>
        <end position="264"/>
    </location>
</feature>
<evidence type="ECO:0000256" key="6">
    <source>
        <dbReference type="ARBA" id="ARBA00022989"/>
    </source>
</evidence>
<feature type="transmembrane region" description="Helical" evidence="8">
    <location>
        <begin position="12"/>
        <end position="30"/>
    </location>
</feature>
<reference evidence="10 11" key="1">
    <citation type="submission" date="2020-08" db="EMBL/GenBank/DDBJ databases">
        <title>Genomic Encyclopedia of Type Strains, Phase IV (KMG-IV): sequencing the most valuable type-strain genomes for metagenomic binning, comparative biology and taxonomic classification.</title>
        <authorList>
            <person name="Goeker M."/>
        </authorList>
    </citation>
    <scope>NUCLEOTIDE SEQUENCE [LARGE SCALE GENOMIC DNA]</scope>
    <source>
        <strain evidence="10 11">DSM 12141</strain>
    </source>
</reference>
<dbReference type="RefSeq" id="WP_151024629.1">
    <property type="nucleotide sequence ID" value="NZ_JACHIB010000004.1"/>
</dbReference>
<dbReference type="Pfam" id="PF07690">
    <property type="entry name" value="MFS_1"/>
    <property type="match status" value="1"/>
</dbReference>
<keyword evidence="3" id="KW-0813">Transport</keyword>
<feature type="transmembrane region" description="Helical" evidence="8">
    <location>
        <begin position="334"/>
        <end position="354"/>
    </location>
</feature>
<evidence type="ECO:0000313" key="10">
    <source>
        <dbReference type="EMBL" id="MBB6082948.1"/>
    </source>
</evidence>
<dbReference type="InterPro" id="IPR036259">
    <property type="entry name" value="MFS_trans_sf"/>
</dbReference>
<feature type="transmembrane region" description="Helical" evidence="8">
    <location>
        <begin position="301"/>
        <end position="322"/>
    </location>
</feature>
<feature type="transmembrane region" description="Helical" evidence="8">
    <location>
        <begin position="135"/>
        <end position="154"/>
    </location>
</feature>
<feature type="transmembrane region" description="Helical" evidence="8">
    <location>
        <begin position="214"/>
        <end position="232"/>
    </location>
</feature>
<feature type="transmembrane region" description="Helical" evidence="8">
    <location>
        <begin position="160"/>
        <end position="181"/>
    </location>
</feature>
<dbReference type="GO" id="GO:0005886">
    <property type="term" value="C:plasma membrane"/>
    <property type="evidence" value="ECO:0007669"/>
    <property type="project" value="UniProtKB-SubCell"/>
</dbReference>
<keyword evidence="7 8" id="KW-0472">Membrane</keyword>
<accession>A0A7W9TN69</accession>
<comment type="caution">
    <text evidence="10">The sequence shown here is derived from an EMBL/GenBank/DDBJ whole genome shotgun (WGS) entry which is preliminary data.</text>
</comment>
<feature type="transmembrane region" description="Helical" evidence="8">
    <location>
        <begin position="105"/>
        <end position="123"/>
    </location>
</feature>
<keyword evidence="5 8" id="KW-0812">Transmembrane</keyword>
<evidence type="ECO:0000256" key="4">
    <source>
        <dbReference type="ARBA" id="ARBA00022475"/>
    </source>
</evidence>
<dbReference type="InterPro" id="IPR020846">
    <property type="entry name" value="MFS_dom"/>
</dbReference>
<sequence>MQPQHLPSFSLRTLLVACALAVVSLLYLPLPILPQLAQTHGLGSAAAGVISAFGLAYASGFLIFGPLSDRLGRRRVMVCGLMALALVTALLAAAKSAPLLLAGRAVQGLAAAAFPPVAIAYLAERGTPRQRVWSVAWLSTAFLSAGLLGQVYGASVAGRWGLGVALLPLAALFALTACWLWRTPADPARASNAPLPGGYRQFGRLLADPQLRRVYAPALLLLMCFVAFYLVLDARLGPALQTRGISALAARELALPGFLAPLAVAVVMPRWGARRVVAIGLLVATAGLGLCAWAGRAHLYGLLAASVVFIAGIGISVPGLIARVAGAAEAPLRGLAVAFYTFVLFVGASLGPWLARQTAAWPVENAFLLLAALLGAAALYAISVRRTPSPCASSATAAPKR</sequence>
<dbReference type="Gene3D" id="1.20.1250.20">
    <property type="entry name" value="MFS general substrate transporter like domains"/>
    <property type="match status" value="1"/>
</dbReference>
<dbReference type="SUPFAM" id="SSF103473">
    <property type="entry name" value="MFS general substrate transporter"/>
    <property type="match status" value="1"/>
</dbReference>
<name>A0A7W9TN69_CASDE</name>
<dbReference type="AlphaFoldDB" id="A0A7W9TN69"/>